<evidence type="ECO:0000313" key="3">
    <source>
        <dbReference type="Proteomes" id="UP000830375"/>
    </source>
</evidence>
<proteinExistence type="predicted"/>
<evidence type="ECO:0000313" key="2">
    <source>
        <dbReference type="EMBL" id="KAI2661375.1"/>
    </source>
</evidence>
<dbReference type="Proteomes" id="UP000830375">
    <property type="component" value="Unassembled WGS sequence"/>
</dbReference>
<comment type="caution">
    <text evidence="2">The sequence shown here is derived from an EMBL/GenBank/DDBJ whole genome shotgun (WGS) entry which is preliminary data.</text>
</comment>
<feature type="region of interest" description="Disordered" evidence="1">
    <location>
        <begin position="188"/>
        <end position="255"/>
    </location>
</feature>
<protein>
    <submittedName>
        <fullName evidence="2">Altered inheritance of mitochondria protein 24, mitochondrial</fullName>
    </submittedName>
</protein>
<reference evidence="2 3" key="1">
    <citation type="submission" date="2022-01" db="EMBL/GenBank/DDBJ databases">
        <title>A high-quality chromosome-level genome assembly of rohu carp, Labeo rohita.</title>
        <authorList>
            <person name="Arick M.A. II"/>
            <person name="Hsu C.-Y."/>
            <person name="Magbanua Z."/>
            <person name="Pechanova O."/>
            <person name="Grover C."/>
            <person name="Miller E."/>
            <person name="Thrash A."/>
            <person name="Ezzel L."/>
            <person name="Alam S."/>
            <person name="Benzie J."/>
            <person name="Hamilton M."/>
            <person name="Karsi A."/>
            <person name="Lawrence M.L."/>
            <person name="Peterson D.G."/>
        </authorList>
    </citation>
    <scope>NUCLEOTIDE SEQUENCE [LARGE SCALE GENOMIC DNA]</scope>
    <source>
        <strain evidence="3">BAU-BD-2019</strain>
        <tissue evidence="2">Blood</tissue>
    </source>
</reference>
<keyword evidence="3" id="KW-1185">Reference proteome</keyword>
<organism evidence="2 3">
    <name type="scientific">Labeo rohita</name>
    <name type="common">Indian major carp</name>
    <name type="synonym">Cyprinus rohita</name>
    <dbReference type="NCBI Taxonomy" id="84645"/>
    <lineage>
        <taxon>Eukaryota</taxon>
        <taxon>Metazoa</taxon>
        <taxon>Chordata</taxon>
        <taxon>Craniata</taxon>
        <taxon>Vertebrata</taxon>
        <taxon>Euteleostomi</taxon>
        <taxon>Actinopterygii</taxon>
        <taxon>Neopterygii</taxon>
        <taxon>Teleostei</taxon>
        <taxon>Ostariophysi</taxon>
        <taxon>Cypriniformes</taxon>
        <taxon>Cyprinidae</taxon>
        <taxon>Labeoninae</taxon>
        <taxon>Labeonini</taxon>
        <taxon>Labeo</taxon>
    </lineage>
</organism>
<dbReference type="EMBL" id="JACTAM010000008">
    <property type="protein sequence ID" value="KAI2661375.1"/>
    <property type="molecule type" value="Genomic_DNA"/>
</dbReference>
<sequence>MSWPSVQLLPPPGPFPPPPHQCSSLYSLSGSSGSLDSAMRFSLPTALPSSVKAADAPVLHAEIAILLVNDAIELVPPADMRTGFYIPYFIVTKKGGELRPILDLCTLNWPFTDYHSRCSRRSTSSDFFCGPRSRDEHISTKSCPVAPCLHESHGPTETISESLGAYGNCSGSHTAGAAPYEIASTLAPRPSPEEGVAARHSPGQSYTGLPPNLHPVAGSVEGLDGPSARVASSTPCLEPSQRALMRQGTPEAPVSYVPRVLTTPFRDQVVSLQTQP</sequence>
<name>A0ABQ8MEQ2_LABRO</name>
<accession>A0ABQ8MEQ2</accession>
<gene>
    <name evidence="2" type="ORF">H4Q32_006951</name>
</gene>
<evidence type="ECO:0000256" key="1">
    <source>
        <dbReference type="SAM" id="MobiDB-lite"/>
    </source>
</evidence>